<keyword evidence="6 11" id="KW-0547">Nucleotide-binding</keyword>
<keyword evidence="4 11" id="KW-0436">Ligase</keyword>
<evidence type="ECO:0000256" key="1">
    <source>
        <dbReference type="ARBA" id="ARBA00001946"/>
    </source>
</evidence>
<dbReference type="Gene3D" id="3.40.1190.10">
    <property type="entry name" value="Mur-like, catalytic domain"/>
    <property type="match status" value="1"/>
</dbReference>
<dbReference type="InterPro" id="IPR036615">
    <property type="entry name" value="Mur_ligase_C_dom_sf"/>
</dbReference>
<dbReference type="GO" id="GO:0005737">
    <property type="term" value="C:cytoplasm"/>
    <property type="evidence" value="ECO:0007669"/>
    <property type="project" value="TreeGrafter"/>
</dbReference>
<accession>A0A1F5YAL9</accession>
<dbReference type="PIRSF" id="PIRSF001563">
    <property type="entry name" value="Folylpolyglu_synth"/>
    <property type="match status" value="1"/>
</dbReference>
<evidence type="ECO:0000256" key="7">
    <source>
        <dbReference type="ARBA" id="ARBA00022840"/>
    </source>
</evidence>
<keyword evidence="5" id="KW-0479">Metal-binding</keyword>
<evidence type="ECO:0000256" key="9">
    <source>
        <dbReference type="ARBA" id="ARBA00030592"/>
    </source>
</evidence>
<evidence type="ECO:0000313" key="14">
    <source>
        <dbReference type="EMBL" id="OGF97203.1"/>
    </source>
</evidence>
<dbReference type="GO" id="GO:0005524">
    <property type="term" value="F:ATP binding"/>
    <property type="evidence" value="ECO:0007669"/>
    <property type="project" value="UniProtKB-KW"/>
</dbReference>
<evidence type="ECO:0000256" key="11">
    <source>
        <dbReference type="PIRNR" id="PIRNR001563"/>
    </source>
</evidence>
<dbReference type="NCBIfam" id="TIGR01499">
    <property type="entry name" value="folC"/>
    <property type="match status" value="1"/>
</dbReference>
<dbReference type="FunFam" id="3.40.1190.10:FF:000011">
    <property type="entry name" value="Folylpolyglutamate synthase/dihydrofolate synthase"/>
    <property type="match status" value="1"/>
</dbReference>
<evidence type="ECO:0000256" key="8">
    <source>
        <dbReference type="ARBA" id="ARBA00022842"/>
    </source>
</evidence>
<organism evidence="14 15">
    <name type="scientific">Candidatus Glassbacteria bacterium RBG_16_58_8</name>
    <dbReference type="NCBI Taxonomy" id="1817866"/>
    <lineage>
        <taxon>Bacteria</taxon>
        <taxon>Candidatus Glassiibacteriota</taxon>
    </lineage>
</organism>
<evidence type="ECO:0000256" key="4">
    <source>
        <dbReference type="ARBA" id="ARBA00022598"/>
    </source>
</evidence>
<comment type="cofactor">
    <cofactor evidence="1">
        <name>Mg(2+)</name>
        <dbReference type="ChEBI" id="CHEBI:18420"/>
    </cofactor>
</comment>
<evidence type="ECO:0000256" key="6">
    <source>
        <dbReference type="ARBA" id="ARBA00022741"/>
    </source>
</evidence>
<dbReference type="Proteomes" id="UP000179034">
    <property type="component" value="Unassembled WGS sequence"/>
</dbReference>
<keyword evidence="7 11" id="KW-0067">ATP-binding</keyword>
<sequence>MNFREAYRFITSLKRFGGGRGLDAIERSLASIGNPQLHFPSIHVAGTNGKGTVSTILETVLRLSGLRVGLYTSPHLLRINERIRIDGKDIEEDAFARLIEDLSPIIQREGLTAFEALTLAAFKAFGDEQIDIGVIEVGLGGRLDATNLLRSSLTAITTIDRDHTAYLGESLREIAMEKLGILKKGVPLITGVERAELRDTFDRTARVRGVPIHYLDDEAEYRLDEISLDGIRFFYRSADRVLPDLFFPLTGPHQARNAALAVRALELMGPPFGLKEEIVRRGLGAVVLPGRFQVVRRSPYHLICDVFHNPHGADAVRRTLSMLFPGRSVRLIIGMAGDKDLSGVADALSPLLSTVITVKSHLEMFDRDIQWADPGPVFRERGLPVAEATSMTHALALAASRAKGGDIILVGGSFRTVAGAILHLKNV</sequence>
<evidence type="ECO:0000259" key="13">
    <source>
        <dbReference type="Pfam" id="PF08245"/>
    </source>
</evidence>
<dbReference type="SUPFAM" id="SSF53244">
    <property type="entry name" value="MurD-like peptide ligases, peptide-binding domain"/>
    <property type="match status" value="1"/>
</dbReference>
<keyword evidence="8" id="KW-0460">Magnesium</keyword>
<dbReference type="PROSITE" id="PS01011">
    <property type="entry name" value="FOLYLPOLYGLU_SYNT_1"/>
    <property type="match status" value="1"/>
</dbReference>
<comment type="catalytic activity">
    <reaction evidence="10">
        <text>(6S)-5,6,7,8-tetrahydrofolyl-(gamma-L-Glu)(n) + L-glutamate + ATP = (6S)-5,6,7,8-tetrahydrofolyl-(gamma-L-Glu)(n+1) + ADP + phosphate + H(+)</text>
        <dbReference type="Rhea" id="RHEA:10580"/>
        <dbReference type="Rhea" id="RHEA-COMP:14738"/>
        <dbReference type="Rhea" id="RHEA-COMP:14740"/>
        <dbReference type="ChEBI" id="CHEBI:15378"/>
        <dbReference type="ChEBI" id="CHEBI:29985"/>
        <dbReference type="ChEBI" id="CHEBI:30616"/>
        <dbReference type="ChEBI" id="CHEBI:43474"/>
        <dbReference type="ChEBI" id="CHEBI:141005"/>
        <dbReference type="ChEBI" id="CHEBI:456216"/>
        <dbReference type="EC" id="6.3.2.17"/>
    </reaction>
</comment>
<protein>
    <recommendedName>
        <fullName evidence="3">tetrahydrofolate synthase</fullName>
        <ecNumber evidence="3">6.3.2.17</ecNumber>
    </recommendedName>
    <alternativeName>
        <fullName evidence="9">Tetrahydrofolylpolyglutamate synthase</fullName>
    </alternativeName>
</protein>
<dbReference type="EC" id="6.3.2.17" evidence="3"/>
<dbReference type="InterPro" id="IPR013221">
    <property type="entry name" value="Mur_ligase_cen"/>
</dbReference>
<dbReference type="InterPro" id="IPR001645">
    <property type="entry name" value="Folylpolyglutamate_synth"/>
</dbReference>
<dbReference type="PANTHER" id="PTHR11136:SF0">
    <property type="entry name" value="DIHYDROFOLATE SYNTHETASE-RELATED"/>
    <property type="match status" value="1"/>
</dbReference>
<comment type="similarity">
    <text evidence="2 11">Belongs to the folylpolyglutamate synthase family.</text>
</comment>
<dbReference type="GO" id="GO:0004326">
    <property type="term" value="F:tetrahydrofolylpolyglutamate synthase activity"/>
    <property type="evidence" value="ECO:0007669"/>
    <property type="project" value="UniProtKB-EC"/>
</dbReference>
<dbReference type="Gene3D" id="3.90.190.20">
    <property type="entry name" value="Mur ligase, C-terminal domain"/>
    <property type="match status" value="1"/>
</dbReference>
<evidence type="ECO:0000256" key="2">
    <source>
        <dbReference type="ARBA" id="ARBA00008276"/>
    </source>
</evidence>
<dbReference type="Pfam" id="PF08245">
    <property type="entry name" value="Mur_ligase_M"/>
    <property type="match status" value="1"/>
</dbReference>
<gene>
    <name evidence="14" type="ORF">A2Z06_01265</name>
</gene>
<evidence type="ECO:0000256" key="5">
    <source>
        <dbReference type="ARBA" id="ARBA00022723"/>
    </source>
</evidence>
<evidence type="ECO:0000259" key="12">
    <source>
        <dbReference type="Pfam" id="PF02875"/>
    </source>
</evidence>
<dbReference type="InterPro" id="IPR018109">
    <property type="entry name" value="Folylpolyglutamate_synth_CS"/>
</dbReference>
<evidence type="ECO:0000256" key="10">
    <source>
        <dbReference type="ARBA" id="ARBA00047493"/>
    </source>
</evidence>
<dbReference type="EMBL" id="MFIW01000093">
    <property type="protein sequence ID" value="OGF97203.1"/>
    <property type="molecule type" value="Genomic_DNA"/>
</dbReference>
<feature type="domain" description="Mur ligase C-terminal" evidence="12">
    <location>
        <begin position="290"/>
        <end position="414"/>
    </location>
</feature>
<reference evidence="14 15" key="1">
    <citation type="journal article" date="2016" name="Nat. Commun.">
        <title>Thousands of microbial genomes shed light on interconnected biogeochemical processes in an aquifer system.</title>
        <authorList>
            <person name="Anantharaman K."/>
            <person name="Brown C.T."/>
            <person name="Hug L.A."/>
            <person name="Sharon I."/>
            <person name="Castelle C.J."/>
            <person name="Probst A.J."/>
            <person name="Thomas B.C."/>
            <person name="Singh A."/>
            <person name="Wilkins M.J."/>
            <person name="Karaoz U."/>
            <person name="Brodie E.L."/>
            <person name="Williams K.H."/>
            <person name="Hubbard S.S."/>
            <person name="Banfield J.F."/>
        </authorList>
    </citation>
    <scope>NUCLEOTIDE SEQUENCE [LARGE SCALE GENOMIC DNA]</scope>
</reference>
<dbReference type="GO" id="GO:0008841">
    <property type="term" value="F:dihydrofolate synthase activity"/>
    <property type="evidence" value="ECO:0007669"/>
    <property type="project" value="TreeGrafter"/>
</dbReference>
<proteinExistence type="inferred from homology"/>
<dbReference type="PROSITE" id="PS01012">
    <property type="entry name" value="FOLYLPOLYGLU_SYNT_2"/>
    <property type="match status" value="1"/>
</dbReference>
<evidence type="ECO:0000313" key="15">
    <source>
        <dbReference type="Proteomes" id="UP000179034"/>
    </source>
</evidence>
<dbReference type="Pfam" id="PF02875">
    <property type="entry name" value="Mur_ligase_C"/>
    <property type="match status" value="1"/>
</dbReference>
<dbReference type="InterPro" id="IPR036565">
    <property type="entry name" value="Mur-like_cat_sf"/>
</dbReference>
<feature type="domain" description="Mur ligase central" evidence="13">
    <location>
        <begin position="44"/>
        <end position="263"/>
    </location>
</feature>
<dbReference type="PANTHER" id="PTHR11136">
    <property type="entry name" value="FOLYLPOLYGLUTAMATE SYNTHASE-RELATED"/>
    <property type="match status" value="1"/>
</dbReference>
<dbReference type="InterPro" id="IPR004101">
    <property type="entry name" value="Mur_ligase_C"/>
</dbReference>
<dbReference type="SUPFAM" id="SSF53623">
    <property type="entry name" value="MurD-like peptide ligases, catalytic domain"/>
    <property type="match status" value="1"/>
</dbReference>
<comment type="caution">
    <text evidence="14">The sequence shown here is derived from an EMBL/GenBank/DDBJ whole genome shotgun (WGS) entry which is preliminary data.</text>
</comment>
<evidence type="ECO:0000256" key="3">
    <source>
        <dbReference type="ARBA" id="ARBA00013025"/>
    </source>
</evidence>
<dbReference type="AlphaFoldDB" id="A0A1F5YAL9"/>
<name>A0A1F5YAL9_9BACT</name>
<dbReference type="GO" id="GO:0046872">
    <property type="term" value="F:metal ion binding"/>
    <property type="evidence" value="ECO:0007669"/>
    <property type="project" value="UniProtKB-KW"/>
</dbReference>